<dbReference type="PANTHER" id="PTHR30146:SF149">
    <property type="entry name" value="HTH-TYPE TRANSCRIPTIONAL REGULATOR EBGR"/>
    <property type="match status" value="1"/>
</dbReference>
<dbReference type="PROSITE" id="PS50932">
    <property type="entry name" value="HTH_LACI_2"/>
    <property type="match status" value="1"/>
</dbReference>
<dbReference type="Pfam" id="PF13377">
    <property type="entry name" value="Peripla_BP_3"/>
    <property type="match status" value="1"/>
</dbReference>
<evidence type="ECO:0000259" key="4">
    <source>
        <dbReference type="PROSITE" id="PS50932"/>
    </source>
</evidence>
<comment type="caution">
    <text evidence="5">The sequence shown here is derived from an EMBL/GenBank/DDBJ whole genome shotgun (WGS) entry which is preliminary data.</text>
</comment>
<keyword evidence="3" id="KW-0804">Transcription</keyword>
<dbReference type="EMBL" id="BJJW01000006">
    <property type="protein sequence ID" value="GDZ83640.1"/>
    <property type="molecule type" value="Genomic_DNA"/>
</dbReference>
<evidence type="ECO:0000313" key="5">
    <source>
        <dbReference type="EMBL" id="GDZ83640.1"/>
    </source>
</evidence>
<dbReference type="GO" id="GO:0000976">
    <property type="term" value="F:transcription cis-regulatory region binding"/>
    <property type="evidence" value="ECO:0007669"/>
    <property type="project" value="TreeGrafter"/>
</dbReference>
<evidence type="ECO:0000313" key="6">
    <source>
        <dbReference type="Proteomes" id="UP000323274"/>
    </source>
</evidence>
<gene>
    <name evidence="5" type="primary">ebgR</name>
    <name evidence="5" type="ORF">LCIT_08820</name>
</gene>
<dbReference type="GO" id="GO:0003700">
    <property type="term" value="F:DNA-binding transcription factor activity"/>
    <property type="evidence" value="ECO:0007669"/>
    <property type="project" value="TreeGrafter"/>
</dbReference>
<proteinExistence type="predicted"/>
<organism evidence="5 6">
    <name type="scientific">Leuconostoc citreum</name>
    <dbReference type="NCBI Taxonomy" id="33964"/>
    <lineage>
        <taxon>Bacteria</taxon>
        <taxon>Bacillati</taxon>
        <taxon>Bacillota</taxon>
        <taxon>Bacilli</taxon>
        <taxon>Lactobacillales</taxon>
        <taxon>Lactobacillaceae</taxon>
        <taxon>Leuconostoc</taxon>
    </lineage>
</organism>
<accession>A0A5A5TXV7</accession>
<dbReference type="InterPro" id="IPR028082">
    <property type="entry name" value="Peripla_BP_I"/>
</dbReference>
<dbReference type="CDD" id="cd01392">
    <property type="entry name" value="HTH_LacI"/>
    <property type="match status" value="1"/>
</dbReference>
<dbReference type="AlphaFoldDB" id="A0A5A5TXV7"/>
<keyword evidence="2" id="KW-0238">DNA-binding</keyword>
<dbReference type="InterPro" id="IPR000843">
    <property type="entry name" value="HTH_LacI"/>
</dbReference>
<dbReference type="SUPFAM" id="SSF53822">
    <property type="entry name" value="Periplasmic binding protein-like I"/>
    <property type="match status" value="1"/>
</dbReference>
<sequence length="341" mass="38245">MVSIRDVARQAGLSPATVSRVLNQDDTLQVTEQTRQRVIEVANKLNYQLKKSGRQTAAHHSTDKLSIALISTFSEERELNDPYFRSIRTGIEVAATRWQIKVDMVFRLDAPKKNWKQLSQYGAVIIVGNVSPTLLTKIQSLNPHVVMVDDDQPVTNYDTVHNDFSAQSYRVLDYLFAKGHRNIAFVGADVALYDEHGMVVNERIDPRHRVYRTWMATHGLTENLSSFLVGWDTMQALEVVPIILNKNPRPTAIFAASDPIAIGLYRGLQTAGFKIPEDIAIVSFDDIEVAGFLTPSLTTVHPEAEEMGKAALRLARERLVGERELPVELIIPSTLMIRESV</sequence>
<feature type="domain" description="HTH lacI-type" evidence="4">
    <location>
        <begin position="2"/>
        <end position="58"/>
    </location>
</feature>
<evidence type="ECO:0000256" key="2">
    <source>
        <dbReference type="ARBA" id="ARBA00023125"/>
    </source>
</evidence>
<protein>
    <submittedName>
        <fullName evidence="5">Transcriptional regulator EbgR</fullName>
    </submittedName>
</protein>
<dbReference type="Proteomes" id="UP000323274">
    <property type="component" value="Unassembled WGS sequence"/>
</dbReference>
<dbReference type="Gene3D" id="3.40.50.2300">
    <property type="match status" value="2"/>
</dbReference>
<evidence type="ECO:0000256" key="1">
    <source>
        <dbReference type="ARBA" id="ARBA00023015"/>
    </source>
</evidence>
<keyword evidence="1" id="KW-0805">Transcription regulation</keyword>
<reference evidence="5 6" key="1">
    <citation type="submission" date="2019-04" db="EMBL/GenBank/DDBJ databases">
        <title>A pseudo-fructophilic Leuconostoc citreum strain F192-5 isolated from peel of satsuma mandarin: the first report for isolation and characterization of strain-dependent fructophilic-like characteristics.</title>
        <authorList>
            <person name="Maeno S."/>
            <person name="Tanizawa Y."/>
            <person name="Kajikawa A."/>
            <person name="Kanesaki Y."/>
            <person name="Kubota E."/>
            <person name="Arita M."/>
            <person name="Leon D."/>
            <person name="Endo A."/>
        </authorList>
    </citation>
    <scope>NUCLEOTIDE SEQUENCE [LARGE SCALE GENOMIC DNA]</scope>
    <source>
        <strain evidence="5 6">F192-5</strain>
    </source>
</reference>
<dbReference type="InterPro" id="IPR046335">
    <property type="entry name" value="LacI/GalR-like_sensor"/>
</dbReference>
<dbReference type="Gene3D" id="1.10.260.40">
    <property type="entry name" value="lambda repressor-like DNA-binding domains"/>
    <property type="match status" value="1"/>
</dbReference>
<dbReference type="Pfam" id="PF00356">
    <property type="entry name" value="LacI"/>
    <property type="match status" value="1"/>
</dbReference>
<dbReference type="SMART" id="SM00354">
    <property type="entry name" value="HTH_LACI"/>
    <property type="match status" value="1"/>
</dbReference>
<dbReference type="SUPFAM" id="SSF47413">
    <property type="entry name" value="lambda repressor-like DNA-binding domains"/>
    <property type="match status" value="1"/>
</dbReference>
<dbReference type="InterPro" id="IPR010982">
    <property type="entry name" value="Lambda_DNA-bd_dom_sf"/>
</dbReference>
<name>A0A5A5TXV7_LEUCI</name>
<evidence type="ECO:0000256" key="3">
    <source>
        <dbReference type="ARBA" id="ARBA00023163"/>
    </source>
</evidence>
<dbReference type="CDD" id="cd01544">
    <property type="entry name" value="PBP1_GalR"/>
    <property type="match status" value="1"/>
</dbReference>
<dbReference type="PANTHER" id="PTHR30146">
    <property type="entry name" value="LACI-RELATED TRANSCRIPTIONAL REPRESSOR"/>
    <property type="match status" value="1"/>
</dbReference>
<dbReference type="RefSeq" id="WP_149334208.1">
    <property type="nucleotide sequence ID" value="NZ_BJJW01000006.1"/>
</dbReference>